<keyword evidence="3" id="KW-1185">Reference proteome</keyword>
<reference evidence="4" key="1">
    <citation type="submission" date="2025-08" db="UniProtKB">
        <authorList>
            <consortium name="RefSeq"/>
        </authorList>
    </citation>
    <scope>IDENTIFICATION</scope>
    <source>
        <tissue evidence="4">Blood</tissue>
    </source>
</reference>
<keyword evidence="2" id="KW-0472">Membrane</keyword>
<dbReference type="RefSeq" id="XP_070424839.1">
    <property type="nucleotide sequence ID" value="XM_070568738.1"/>
</dbReference>
<accession>A0ABM4K9H7</accession>
<keyword evidence="2" id="KW-1133">Transmembrane helix</keyword>
<evidence type="ECO:0000313" key="3">
    <source>
        <dbReference type="Proteomes" id="UP001652662"/>
    </source>
</evidence>
<feature type="region of interest" description="Disordered" evidence="1">
    <location>
        <begin position="140"/>
        <end position="240"/>
    </location>
</feature>
<name>A0ABM4K9H7_EQUPR</name>
<sequence>MEQGSCRAESPGPGSVGAPLTAICPQVKTKPCHGGWGAAGLLLLLLLALATAGAVAGGLLGFAPSPPKPLLQMLRLTLLSPSVPQPNQTAQVDVAQNVATIRVTPAQSNRSWAVLFDGQSVSGLGGITAQGAQAALPHLAASPGPRLLPTPRAPGLLPPPDGGTRPRDPAAAGEHLRGPRVSQPQPAHPPCPGAAGSAWEPRGGPCPSWGFGAAPLRKDPHLLGPSSRGAPEAAADLPVH</sequence>
<evidence type="ECO:0000256" key="2">
    <source>
        <dbReference type="SAM" id="Phobius"/>
    </source>
</evidence>
<dbReference type="GeneID" id="103566160"/>
<dbReference type="Proteomes" id="UP001652662">
    <property type="component" value="Chromosome 12"/>
</dbReference>
<keyword evidence="2" id="KW-0812">Transmembrane</keyword>
<protein>
    <submittedName>
        <fullName evidence="4">BRICHOS domain-containing protein 5 isoform X5</fullName>
    </submittedName>
</protein>
<organism evidence="3 4">
    <name type="scientific">Equus przewalskii</name>
    <name type="common">Przewalski's horse</name>
    <name type="synonym">Equus caballus przewalskii</name>
    <dbReference type="NCBI Taxonomy" id="9798"/>
    <lineage>
        <taxon>Eukaryota</taxon>
        <taxon>Metazoa</taxon>
        <taxon>Chordata</taxon>
        <taxon>Craniata</taxon>
        <taxon>Vertebrata</taxon>
        <taxon>Euteleostomi</taxon>
        <taxon>Mammalia</taxon>
        <taxon>Eutheria</taxon>
        <taxon>Laurasiatheria</taxon>
        <taxon>Perissodactyla</taxon>
        <taxon>Equidae</taxon>
        <taxon>Equus</taxon>
    </lineage>
</organism>
<evidence type="ECO:0000313" key="4">
    <source>
        <dbReference type="RefSeq" id="XP_070424839.1"/>
    </source>
</evidence>
<evidence type="ECO:0000256" key="1">
    <source>
        <dbReference type="SAM" id="MobiDB-lite"/>
    </source>
</evidence>
<dbReference type="InterPro" id="IPR051772">
    <property type="entry name" value="Gastrokine"/>
</dbReference>
<gene>
    <name evidence="4" type="primary">BRICD5</name>
</gene>
<dbReference type="PANTHER" id="PTHR16483">
    <property type="entry name" value="GASTROKINE 1"/>
    <property type="match status" value="1"/>
</dbReference>
<feature type="transmembrane region" description="Helical" evidence="2">
    <location>
        <begin position="36"/>
        <end position="63"/>
    </location>
</feature>
<proteinExistence type="predicted"/>
<feature type="compositionally biased region" description="Pro residues" evidence="1">
    <location>
        <begin position="146"/>
        <end position="161"/>
    </location>
</feature>